<dbReference type="InterPro" id="IPR055348">
    <property type="entry name" value="DctQ"/>
</dbReference>
<feature type="domain" description="Tripartite ATP-independent periplasmic transporters DctQ component" evidence="10">
    <location>
        <begin position="31"/>
        <end position="158"/>
    </location>
</feature>
<evidence type="ECO:0000256" key="6">
    <source>
        <dbReference type="ARBA" id="ARBA00022989"/>
    </source>
</evidence>
<feature type="transmembrane region" description="Helical" evidence="9">
    <location>
        <begin position="93"/>
        <end position="121"/>
    </location>
</feature>
<evidence type="ECO:0000256" key="7">
    <source>
        <dbReference type="ARBA" id="ARBA00023136"/>
    </source>
</evidence>
<dbReference type="RefSeq" id="WP_055102940.1">
    <property type="nucleotide sequence ID" value="NZ_LLWH01000165.1"/>
</dbReference>
<keyword evidence="7 9" id="KW-0472">Membrane</keyword>
<proteinExistence type="inferred from homology"/>
<dbReference type="OrthoDB" id="6160477at2"/>
<dbReference type="AlphaFoldDB" id="A0A0Q0T2L6"/>
<sequence length="205" mass="22549">MKSAESSAIRLVNTVARLSAWLGGIALMGSALMISIDLILRKTLGVSMGGADEIAGYVLAIVSAWAFPIALLKRSHIRVDILYSRLSPKRRIALDLLALACMAIFVFTLLFHTGGVLWNSIEYRSVSTSPLQIPQWLPQSLWFAGYVFFAVTLVVLTCTSLSRLRQRQWASISALIGINSVEEDIQEETYRPAPGFKTSSDTGER</sequence>
<keyword evidence="2 9" id="KW-0813">Transport</keyword>
<evidence type="ECO:0000259" key="10">
    <source>
        <dbReference type="Pfam" id="PF04290"/>
    </source>
</evidence>
<reference evidence="11 12" key="1">
    <citation type="submission" date="2015-10" db="EMBL/GenBank/DDBJ databases">
        <title>Pseudomonas helleri sp. nov. and Pseudomonas weihenstephanensis sp. nov., isolated from raw cows milk.</title>
        <authorList>
            <person name="Von Neubeck M."/>
            <person name="Huptas C."/>
            <person name="Wenning M."/>
            <person name="Scherer S."/>
        </authorList>
    </citation>
    <scope>NUCLEOTIDE SEQUENCE [LARGE SCALE GENOMIC DNA]</scope>
    <source>
        <strain evidence="11 12">BSTT44</strain>
    </source>
</reference>
<comment type="similarity">
    <text evidence="8 9">Belongs to the TRAP transporter small permease family.</text>
</comment>
<dbReference type="Pfam" id="PF04290">
    <property type="entry name" value="DctQ"/>
    <property type="match status" value="1"/>
</dbReference>
<comment type="subunit">
    <text evidence="9">The complex comprises the extracytoplasmic solute receptor protein and the two transmembrane proteins.</text>
</comment>
<keyword evidence="3" id="KW-1003">Cell membrane</keyword>
<evidence type="ECO:0000256" key="4">
    <source>
        <dbReference type="ARBA" id="ARBA00022519"/>
    </source>
</evidence>
<keyword evidence="4 9" id="KW-0997">Cell inner membrane</keyword>
<gene>
    <name evidence="11" type="ORF">AQS70_01920</name>
</gene>
<keyword evidence="5 9" id="KW-0812">Transmembrane</keyword>
<protein>
    <recommendedName>
        <fullName evidence="9">TRAP transporter small permease protein</fullName>
    </recommendedName>
</protein>
<dbReference type="InterPro" id="IPR007387">
    <property type="entry name" value="TRAP_DctQ"/>
</dbReference>
<comment type="function">
    <text evidence="9">Part of the tripartite ATP-independent periplasmic (TRAP) transport system.</text>
</comment>
<keyword evidence="12" id="KW-1185">Reference proteome</keyword>
<evidence type="ECO:0000313" key="11">
    <source>
        <dbReference type="EMBL" id="KQB53529.1"/>
    </source>
</evidence>
<evidence type="ECO:0000256" key="9">
    <source>
        <dbReference type="RuleBase" id="RU369079"/>
    </source>
</evidence>
<feature type="transmembrane region" description="Helical" evidence="9">
    <location>
        <begin position="54"/>
        <end position="72"/>
    </location>
</feature>
<evidence type="ECO:0000313" key="12">
    <source>
        <dbReference type="Proteomes" id="UP000050342"/>
    </source>
</evidence>
<dbReference type="STRING" id="1563157.AQS70_01920"/>
<evidence type="ECO:0000256" key="1">
    <source>
        <dbReference type="ARBA" id="ARBA00004429"/>
    </source>
</evidence>
<comment type="subcellular location">
    <subcellularLocation>
        <location evidence="1 9">Cell inner membrane</location>
        <topology evidence="1 9">Multi-pass membrane protein</topology>
    </subcellularLocation>
</comment>
<evidence type="ECO:0000256" key="5">
    <source>
        <dbReference type="ARBA" id="ARBA00022692"/>
    </source>
</evidence>
<dbReference type="EMBL" id="LLWH01000165">
    <property type="protein sequence ID" value="KQB53529.1"/>
    <property type="molecule type" value="Genomic_DNA"/>
</dbReference>
<comment type="caution">
    <text evidence="11">The sequence shown here is derived from an EMBL/GenBank/DDBJ whole genome shotgun (WGS) entry which is preliminary data.</text>
</comment>
<accession>A0A0Q0T2L6</accession>
<evidence type="ECO:0000256" key="8">
    <source>
        <dbReference type="ARBA" id="ARBA00038436"/>
    </source>
</evidence>
<organism evidence="11 12">
    <name type="scientific">Pseudomonas endophytica</name>
    <dbReference type="NCBI Taxonomy" id="1563157"/>
    <lineage>
        <taxon>Bacteria</taxon>
        <taxon>Pseudomonadati</taxon>
        <taxon>Pseudomonadota</taxon>
        <taxon>Gammaproteobacteria</taxon>
        <taxon>Pseudomonadales</taxon>
        <taxon>Pseudomonadaceae</taxon>
        <taxon>Pseudomonas</taxon>
    </lineage>
</organism>
<evidence type="ECO:0000256" key="2">
    <source>
        <dbReference type="ARBA" id="ARBA00022448"/>
    </source>
</evidence>
<dbReference type="GO" id="GO:0005886">
    <property type="term" value="C:plasma membrane"/>
    <property type="evidence" value="ECO:0007669"/>
    <property type="project" value="UniProtKB-SubCell"/>
</dbReference>
<dbReference type="Proteomes" id="UP000050342">
    <property type="component" value="Unassembled WGS sequence"/>
</dbReference>
<feature type="transmembrane region" description="Helical" evidence="9">
    <location>
        <begin position="141"/>
        <end position="161"/>
    </location>
</feature>
<dbReference type="GO" id="GO:0022857">
    <property type="term" value="F:transmembrane transporter activity"/>
    <property type="evidence" value="ECO:0007669"/>
    <property type="project" value="UniProtKB-UniRule"/>
</dbReference>
<dbReference type="PANTHER" id="PTHR35011">
    <property type="entry name" value="2,3-DIKETO-L-GULONATE TRAP TRANSPORTER SMALL PERMEASE PROTEIN YIAM"/>
    <property type="match status" value="1"/>
</dbReference>
<evidence type="ECO:0000256" key="3">
    <source>
        <dbReference type="ARBA" id="ARBA00022475"/>
    </source>
</evidence>
<feature type="transmembrane region" description="Helical" evidence="9">
    <location>
        <begin position="20"/>
        <end position="39"/>
    </location>
</feature>
<keyword evidence="6 9" id="KW-1133">Transmembrane helix</keyword>
<name>A0A0Q0T2L6_9PSED</name>